<proteinExistence type="predicted"/>
<keyword evidence="3" id="KW-1185">Reference proteome</keyword>
<accession>A0A835EU50</accession>
<feature type="compositionally biased region" description="Basic and acidic residues" evidence="1">
    <location>
        <begin position="30"/>
        <end position="44"/>
    </location>
</feature>
<organism evidence="2 3">
    <name type="scientific">Digitaria exilis</name>
    <dbReference type="NCBI Taxonomy" id="1010633"/>
    <lineage>
        <taxon>Eukaryota</taxon>
        <taxon>Viridiplantae</taxon>
        <taxon>Streptophyta</taxon>
        <taxon>Embryophyta</taxon>
        <taxon>Tracheophyta</taxon>
        <taxon>Spermatophyta</taxon>
        <taxon>Magnoliopsida</taxon>
        <taxon>Liliopsida</taxon>
        <taxon>Poales</taxon>
        <taxon>Poaceae</taxon>
        <taxon>PACMAD clade</taxon>
        <taxon>Panicoideae</taxon>
        <taxon>Panicodae</taxon>
        <taxon>Paniceae</taxon>
        <taxon>Anthephorinae</taxon>
        <taxon>Digitaria</taxon>
    </lineage>
</organism>
<dbReference type="AlphaFoldDB" id="A0A835EU50"/>
<protein>
    <submittedName>
        <fullName evidence="2">Uncharacterized protein</fullName>
    </submittedName>
</protein>
<reference evidence="2" key="1">
    <citation type="submission" date="2020-07" db="EMBL/GenBank/DDBJ databases">
        <title>Genome sequence and genetic diversity analysis of an under-domesticated orphan crop, white fonio (Digitaria exilis).</title>
        <authorList>
            <person name="Bennetzen J.L."/>
            <person name="Chen S."/>
            <person name="Ma X."/>
            <person name="Wang X."/>
            <person name="Yssel A.E.J."/>
            <person name="Chaluvadi S.R."/>
            <person name="Johnson M."/>
            <person name="Gangashetty P."/>
            <person name="Hamidou F."/>
            <person name="Sanogo M.D."/>
            <person name="Zwaenepoel A."/>
            <person name="Wallace J."/>
            <person name="Van De Peer Y."/>
            <person name="Van Deynze A."/>
        </authorList>
    </citation>
    <scope>NUCLEOTIDE SEQUENCE</scope>
    <source>
        <tissue evidence="2">Leaves</tissue>
    </source>
</reference>
<feature type="region of interest" description="Disordered" evidence="1">
    <location>
        <begin position="1"/>
        <end position="65"/>
    </location>
</feature>
<name>A0A835EU50_9POAL</name>
<evidence type="ECO:0000313" key="2">
    <source>
        <dbReference type="EMBL" id="KAF8715836.1"/>
    </source>
</evidence>
<comment type="caution">
    <text evidence="2">The sequence shown here is derived from an EMBL/GenBank/DDBJ whole genome shotgun (WGS) entry which is preliminary data.</text>
</comment>
<dbReference type="EMBL" id="JACEFO010001730">
    <property type="protein sequence ID" value="KAF8715836.1"/>
    <property type="molecule type" value="Genomic_DNA"/>
</dbReference>
<gene>
    <name evidence="2" type="ORF">HU200_026788</name>
</gene>
<sequence>MLMHNPDQSLEDKGEQGAEDQGDQGAVLNDENRKKVEEEGKELGGEVEGSKQAGSKVEGSKQVEEDEPFELLSDLDLLYSHYLDLSLPIVLETLLCSPDMTTELWKW</sequence>
<dbReference type="Proteomes" id="UP000636709">
    <property type="component" value="Unassembled WGS sequence"/>
</dbReference>
<evidence type="ECO:0000256" key="1">
    <source>
        <dbReference type="SAM" id="MobiDB-lite"/>
    </source>
</evidence>
<evidence type="ECO:0000313" key="3">
    <source>
        <dbReference type="Proteomes" id="UP000636709"/>
    </source>
</evidence>